<proteinExistence type="predicted"/>
<dbReference type="AlphaFoldDB" id="K2JPK0"/>
<keyword evidence="2" id="KW-1185">Reference proteome</keyword>
<dbReference type="STRING" id="1207063.P24_13468"/>
<comment type="caution">
    <text evidence="1">The sequence shown here is derived from an EMBL/GenBank/DDBJ whole genome shotgun (WGS) entry which is preliminary data.</text>
</comment>
<protein>
    <recommendedName>
        <fullName evidence="3">HTH merR-type domain-containing protein</fullName>
    </recommendedName>
</protein>
<evidence type="ECO:0000313" key="1">
    <source>
        <dbReference type="EMBL" id="EKE72419.1"/>
    </source>
</evidence>
<dbReference type="Proteomes" id="UP000006746">
    <property type="component" value="Unassembled WGS sequence"/>
</dbReference>
<dbReference type="EMBL" id="AMRL01000019">
    <property type="protein sequence ID" value="EKE72419.1"/>
    <property type="molecule type" value="Genomic_DNA"/>
</dbReference>
<sequence>MAERLNYSGDPTELQKIMRQIRHWTLSDLLHTQGRKHTGTGVSRRYRHFELQKAAILRELSHYGLQIGQFEALDKWLESIGGSARWKAAEEGTRMVFIQLSWGDQMVGFNITVDAPMVASIGLDGSYMHEYDDGTVKEHKGVGVFYSSVVVNLTRLLHRLGTE</sequence>
<gene>
    <name evidence="1" type="ORF">P24_13468</name>
</gene>
<organism evidence="1 2">
    <name type="scientific">Oceanibaculum indicum P24</name>
    <dbReference type="NCBI Taxonomy" id="1207063"/>
    <lineage>
        <taxon>Bacteria</taxon>
        <taxon>Pseudomonadati</taxon>
        <taxon>Pseudomonadota</taxon>
        <taxon>Alphaproteobacteria</taxon>
        <taxon>Rhodospirillales</taxon>
        <taxon>Oceanibaculaceae</taxon>
        <taxon>Oceanibaculum</taxon>
    </lineage>
</organism>
<evidence type="ECO:0000313" key="2">
    <source>
        <dbReference type="Proteomes" id="UP000006746"/>
    </source>
</evidence>
<accession>K2JPK0</accession>
<name>K2JPK0_9PROT</name>
<evidence type="ECO:0008006" key="3">
    <source>
        <dbReference type="Google" id="ProtNLM"/>
    </source>
</evidence>
<reference evidence="1 2" key="1">
    <citation type="journal article" date="2012" name="J. Bacteriol.">
        <title>Genome Sequence of Oceanibaculum indicum Type Strain P24.</title>
        <authorList>
            <person name="Lai Q."/>
            <person name="Shao Z."/>
        </authorList>
    </citation>
    <scope>NUCLEOTIDE SEQUENCE [LARGE SCALE GENOMIC DNA]</scope>
    <source>
        <strain evidence="1 2">P24</strain>
    </source>
</reference>